<sequence>MEESKNTSKKVVMFPWLAHGHISPFLELAKKLADNNFTIFLCSSPVILQNVKPELPDHYSASIELVELNIPSSPELPPQMHTTNGLPLRLIPTLANALNMAAPDFSAILQKLNPDLLIFDIFQPWAAEIASSFHIPAILLFTFGYCTTALALHSVQSSDTKFPFPELTKPFNLKKRVNIPRKGGRILKCLLDLEHSSETILVNSFTEIEGDYMEYVSVLSKKKVLPIGPLVQKSCSKEDDESEILRWLDRKNPKSTVYVAFGSEYYLEKEDIVEIAHGLELSGVNYIWIVRFPKGERIAIEEALPDGFLERIGDRGIVIDEWAPQMKILGHSSVGAFLSHCG</sequence>
<dbReference type="OrthoDB" id="5835829at2759"/>
<dbReference type="GeneID" id="111018629"/>
<feature type="domain" description="Glycosyltransferase N-terminal" evidence="3">
    <location>
        <begin position="11"/>
        <end position="231"/>
    </location>
</feature>
<dbReference type="Pfam" id="PF26168">
    <property type="entry name" value="Glyco_transf_N"/>
    <property type="match status" value="1"/>
</dbReference>
<dbReference type="CDD" id="cd03784">
    <property type="entry name" value="GT1_Gtf-like"/>
    <property type="match status" value="1"/>
</dbReference>
<dbReference type="AlphaFoldDB" id="A0A6J1DAV3"/>
<dbReference type="RefSeq" id="XP_022150492.1">
    <property type="nucleotide sequence ID" value="XM_022294800.1"/>
</dbReference>
<dbReference type="Pfam" id="PF00201">
    <property type="entry name" value="UDPGT"/>
    <property type="match status" value="1"/>
</dbReference>
<evidence type="ECO:0000256" key="1">
    <source>
        <dbReference type="ARBA" id="ARBA00009995"/>
    </source>
</evidence>
<dbReference type="PANTHER" id="PTHR48044:SF29">
    <property type="entry name" value="GLYCOSYLTRANSFERASE"/>
    <property type="match status" value="1"/>
</dbReference>
<dbReference type="SUPFAM" id="SSF53756">
    <property type="entry name" value="UDP-Glycosyltransferase/glycogen phosphorylase"/>
    <property type="match status" value="1"/>
</dbReference>
<gene>
    <name evidence="5" type="primary">LOC111018629</name>
</gene>
<dbReference type="GO" id="GO:0008194">
    <property type="term" value="F:UDP-glycosyltransferase activity"/>
    <property type="evidence" value="ECO:0007669"/>
    <property type="project" value="InterPro"/>
</dbReference>
<dbReference type="InterPro" id="IPR058980">
    <property type="entry name" value="Glyco_transf_N"/>
</dbReference>
<protein>
    <submittedName>
        <fullName evidence="5">Cyanidin-3-O-glucoside 2-O-glucuronosyltransferase-like</fullName>
    </submittedName>
</protein>
<accession>A0A6J1DAV3</accession>
<reference evidence="5" key="1">
    <citation type="submission" date="2025-08" db="UniProtKB">
        <authorList>
            <consortium name="RefSeq"/>
        </authorList>
    </citation>
    <scope>IDENTIFICATION</scope>
    <source>
        <strain evidence="5">OHB3-1</strain>
    </source>
</reference>
<comment type="similarity">
    <text evidence="1">Belongs to the UDP-glycosyltransferase family.</text>
</comment>
<evidence type="ECO:0000313" key="5">
    <source>
        <dbReference type="RefSeq" id="XP_022150492.1"/>
    </source>
</evidence>
<organism evidence="4 5">
    <name type="scientific">Momordica charantia</name>
    <name type="common">Bitter gourd</name>
    <name type="synonym">Balsam pear</name>
    <dbReference type="NCBI Taxonomy" id="3673"/>
    <lineage>
        <taxon>Eukaryota</taxon>
        <taxon>Viridiplantae</taxon>
        <taxon>Streptophyta</taxon>
        <taxon>Embryophyta</taxon>
        <taxon>Tracheophyta</taxon>
        <taxon>Spermatophyta</taxon>
        <taxon>Magnoliopsida</taxon>
        <taxon>eudicotyledons</taxon>
        <taxon>Gunneridae</taxon>
        <taxon>Pentapetalae</taxon>
        <taxon>rosids</taxon>
        <taxon>fabids</taxon>
        <taxon>Cucurbitales</taxon>
        <taxon>Cucurbitaceae</taxon>
        <taxon>Momordiceae</taxon>
        <taxon>Momordica</taxon>
    </lineage>
</organism>
<dbReference type="Proteomes" id="UP000504603">
    <property type="component" value="Unplaced"/>
</dbReference>
<keyword evidence="2" id="KW-0808">Transferase</keyword>
<dbReference type="PANTHER" id="PTHR48044">
    <property type="entry name" value="GLYCOSYLTRANSFERASE"/>
    <property type="match status" value="1"/>
</dbReference>
<proteinExistence type="inferred from homology"/>
<evidence type="ECO:0000313" key="4">
    <source>
        <dbReference type="Proteomes" id="UP000504603"/>
    </source>
</evidence>
<dbReference type="InterPro" id="IPR002213">
    <property type="entry name" value="UDP_glucos_trans"/>
</dbReference>
<name>A0A6J1DAV3_MOMCH</name>
<dbReference type="KEGG" id="mcha:111018629"/>
<keyword evidence="4" id="KW-1185">Reference proteome</keyword>
<dbReference type="GO" id="GO:1901135">
    <property type="term" value="P:carbohydrate derivative metabolic process"/>
    <property type="evidence" value="ECO:0007669"/>
    <property type="project" value="UniProtKB-ARBA"/>
</dbReference>
<evidence type="ECO:0000256" key="2">
    <source>
        <dbReference type="ARBA" id="ARBA00022679"/>
    </source>
</evidence>
<evidence type="ECO:0000259" key="3">
    <source>
        <dbReference type="Pfam" id="PF26168"/>
    </source>
</evidence>
<dbReference type="Gene3D" id="3.40.50.2000">
    <property type="entry name" value="Glycogen Phosphorylase B"/>
    <property type="match status" value="2"/>
</dbReference>